<dbReference type="RefSeq" id="WP_341375010.1">
    <property type="nucleotide sequence ID" value="NZ_JBBUTF010000013.1"/>
</dbReference>
<protein>
    <submittedName>
        <fullName evidence="1">Uncharacterized protein</fullName>
    </submittedName>
</protein>
<comment type="caution">
    <text evidence="1">The sequence shown here is derived from an EMBL/GenBank/DDBJ whole genome shotgun (WGS) entry which is preliminary data.</text>
</comment>
<dbReference type="EMBL" id="JBBUTF010000013">
    <property type="protein sequence ID" value="MEK8027232.1"/>
    <property type="molecule type" value="Genomic_DNA"/>
</dbReference>
<accession>A0ABU9BBE7</accession>
<evidence type="ECO:0000313" key="2">
    <source>
        <dbReference type="Proteomes" id="UP001368500"/>
    </source>
</evidence>
<sequence>MTLTDTLTALMHQAEDLQQRGVIRDEGWPHWQSLRTSIEQARNLAADEAANGPAAALPPGAAEFGHLAEKVDRLAVMVADRLPMPAGS</sequence>
<keyword evidence="2" id="KW-1185">Reference proteome</keyword>
<dbReference type="Proteomes" id="UP001368500">
    <property type="component" value="Unassembled WGS sequence"/>
</dbReference>
<gene>
    <name evidence="1" type="ORF">AACH11_14800</name>
</gene>
<name>A0ABU9BBE7_9BURK</name>
<proteinExistence type="predicted"/>
<reference evidence="1 2" key="1">
    <citation type="submission" date="2024-04" db="EMBL/GenBank/DDBJ databases">
        <title>Novel species of the genus Ideonella isolated from streams.</title>
        <authorList>
            <person name="Lu H."/>
        </authorList>
    </citation>
    <scope>NUCLEOTIDE SEQUENCE [LARGE SCALE GENOMIC DNA]</scope>
    <source>
        <strain evidence="1 2">BYS139W</strain>
    </source>
</reference>
<organism evidence="1 2">
    <name type="scientific">Pseudaquabacterium rugosum</name>
    <dbReference type="NCBI Taxonomy" id="2984194"/>
    <lineage>
        <taxon>Bacteria</taxon>
        <taxon>Pseudomonadati</taxon>
        <taxon>Pseudomonadota</taxon>
        <taxon>Betaproteobacteria</taxon>
        <taxon>Burkholderiales</taxon>
        <taxon>Sphaerotilaceae</taxon>
        <taxon>Pseudaquabacterium</taxon>
    </lineage>
</organism>
<evidence type="ECO:0000313" key="1">
    <source>
        <dbReference type="EMBL" id="MEK8027232.1"/>
    </source>
</evidence>